<dbReference type="InterPro" id="IPR013520">
    <property type="entry name" value="Ribonucl_H"/>
</dbReference>
<dbReference type="InterPro" id="IPR047021">
    <property type="entry name" value="REXO1/3/4-like"/>
</dbReference>
<dbReference type="GO" id="GO:0008408">
    <property type="term" value="F:3'-5' exonuclease activity"/>
    <property type="evidence" value="ECO:0007669"/>
    <property type="project" value="InterPro"/>
</dbReference>
<dbReference type="InterPro" id="IPR036397">
    <property type="entry name" value="RNaseH_sf"/>
</dbReference>
<keyword evidence="6" id="KW-0378">Hydrolase</keyword>
<dbReference type="WBParaSite" id="MBELARI_LOCUS19943">
    <property type="protein sequence ID" value="MBELARI_LOCUS19943"/>
    <property type="gene ID" value="MBELARI_LOCUS19943"/>
</dbReference>
<dbReference type="SUPFAM" id="SSF53098">
    <property type="entry name" value="Ribonuclease H-like"/>
    <property type="match status" value="1"/>
</dbReference>
<keyword evidence="12" id="KW-1185">Reference proteome</keyword>
<proteinExistence type="inferred from homology"/>
<dbReference type="SMART" id="SM00479">
    <property type="entry name" value="EXOIII"/>
    <property type="match status" value="1"/>
</dbReference>
<evidence type="ECO:0000256" key="4">
    <source>
        <dbReference type="ARBA" id="ARBA00022552"/>
    </source>
</evidence>
<accession>A0AAF3F0C8</accession>
<dbReference type="InterPro" id="IPR012337">
    <property type="entry name" value="RNaseH-like_sf"/>
</dbReference>
<keyword evidence="4" id="KW-0698">rRNA processing</keyword>
<dbReference type="Pfam" id="PF00929">
    <property type="entry name" value="RNase_T"/>
    <property type="match status" value="1"/>
</dbReference>
<comment type="subcellular location">
    <subcellularLocation>
        <location evidence="1">Nucleus</location>
    </subcellularLocation>
</comment>
<dbReference type="Proteomes" id="UP000887575">
    <property type="component" value="Unassembled WGS sequence"/>
</dbReference>
<evidence type="ECO:0000256" key="8">
    <source>
        <dbReference type="ARBA" id="ARBA00023242"/>
    </source>
</evidence>
<dbReference type="CDD" id="cd06144">
    <property type="entry name" value="REX4_like"/>
    <property type="match status" value="1"/>
</dbReference>
<evidence type="ECO:0000256" key="10">
    <source>
        <dbReference type="SAM" id="Phobius"/>
    </source>
</evidence>
<keyword evidence="10" id="KW-1133">Transmembrane helix</keyword>
<dbReference type="GO" id="GO:0006364">
    <property type="term" value="P:rRNA processing"/>
    <property type="evidence" value="ECO:0007669"/>
    <property type="project" value="UniProtKB-KW"/>
</dbReference>
<dbReference type="InterPro" id="IPR037431">
    <property type="entry name" value="REX4_DEDDh_dom"/>
</dbReference>
<dbReference type="GO" id="GO:0005634">
    <property type="term" value="C:nucleus"/>
    <property type="evidence" value="ECO:0007669"/>
    <property type="project" value="UniProtKB-SubCell"/>
</dbReference>
<dbReference type="PANTHER" id="PTHR12801">
    <property type="entry name" value="RNA EXONUCLEASE REXO1 / RECO3 FAMILY MEMBER-RELATED"/>
    <property type="match status" value="1"/>
</dbReference>
<keyword evidence="10" id="KW-0812">Transmembrane</keyword>
<evidence type="ECO:0000256" key="2">
    <source>
        <dbReference type="ARBA" id="ARBA00010489"/>
    </source>
</evidence>
<dbReference type="PANTHER" id="PTHR12801:SF45">
    <property type="entry name" value="RNA EXONUCLEASE 4"/>
    <property type="match status" value="1"/>
</dbReference>
<keyword evidence="8" id="KW-0539">Nucleus</keyword>
<feature type="domain" description="Exonuclease" evidence="11">
    <location>
        <begin position="221"/>
        <end position="384"/>
    </location>
</feature>
<name>A0AAF3F0C8_9BILA</name>
<keyword evidence="10" id="KW-0472">Membrane</keyword>
<evidence type="ECO:0000256" key="1">
    <source>
        <dbReference type="ARBA" id="ARBA00004123"/>
    </source>
</evidence>
<feature type="transmembrane region" description="Helical" evidence="10">
    <location>
        <begin position="7"/>
        <end position="28"/>
    </location>
</feature>
<keyword evidence="5" id="KW-0540">Nuclease</keyword>
<reference evidence="13" key="1">
    <citation type="submission" date="2024-02" db="UniProtKB">
        <authorList>
            <consortium name="WormBaseParasite"/>
        </authorList>
    </citation>
    <scope>IDENTIFICATION</scope>
</reference>
<evidence type="ECO:0000256" key="6">
    <source>
        <dbReference type="ARBA" id="ARBA00022801"/>
    </source>
</evidence>
<evidence type="ECO:0000256" key="7">
    <source>
        <dbReference type="ARBA" id="ARBA00022839"/>
    </source>
</evidence>
<evidence type="ECO:0000313" key="12">
    <source>
        <dbReference type="Proteomes" id="UP000887575"/>
    </source>
</evidence>
<comment type="function">
    <text evidence="9">Exoribonuclease involved in ribosome biosynthesis. Involved in the processing of ITS1, the internal transcribed spacer localized between the 18S and 5.8S rRNAs.</text>
</comment>
<evidence type="ECO:0000256" key="3">
    <source>
        <dbReference type="ARBA" id="ARBA00016937"/>
    </source>
</evidence>
<protein>
    <recommendedName>
        <fullName evidence="3">RNA exonuclease 4</fullName>
    </recommendedName>
</protein>
<dbReference type="AlphaFoldDB" id="A0AAF3F0C8"/>
<sequence>MQPEFSGLEICILLLSIVAFLYFCYVSIFPPDNRAYPGAFGYQHLPPPPQPARIGFIRPNQNGRRFNGFENRRRNNVQQQQQTYMNSTHRPAHKNGKMINSPPHDLRMVQQVEGYCRVQKRMPPDSRYHWVNPNIGEKQMHNQPPKVTPPPLGPKNINEEPQFFQNTGYKKINQSNGRLSPPNLLSQHLPPPSSIVQTSSASRVLNLEPRLEKLFRTQARPVLGLDCEMVGVGTEGKKHALARVSIVDKGGKVIYDSYVRPHAQVTDYRTFVSGIEEHHLKNAPPFSKVRMEVVRLVSKSILVGHGLENDLKILRLEHPPHFIRDTAYYEPVRKLVAMTRCPPLKLLVERVLEDATFQKGAHDPREDAFAPVRIYLKFREEWDREICSASWENNR</sequence>
<evidence type="ECO:0000256" key="9">
    <source>
        <dbReference type="ARBA" id="ARBA00025599"/>
    </source>
</evidence>
<evidence type="ECO:0000313" key="13">
    <source>
        <dbReference type="WBParaSite" id="MBELARI_LOCUS19943"/>
    </source>
</evidence>
<organism evidence="12 13">
    <name type="scientific">Mesorhabditis belari</name>
    <dbReference type="NCBI Taxonomy" id="2138241"/>
    <lineage>
        <taxon>Eukaryota</taxon>
        <taxon>Metazoa</taxon>
        <taxon>Ecdysozoa</taxon>
        <taxon>Nematoda</taxon>
        <taxon>Chromadorea</taxon>
        <taxon>Rhabditida</taxon>
        <taxon>Rhabditina</taxon>
        <taxon>Rhabditomorpha</taxon>
        <taxon>Rhabditoidea</taxon>
        <taxon>Rhabditidae</taxon>
        <taxon>Mesorhabditinae</taxon>
        <taxon>Mesorhabditis</taxon>
    </lineage>
</organism>
<evidence type="ECO:0000256" key="5">
    <source>
        <dbReference type="ARBA" id="ARBA00022722"/>
    </source>
</evidence>
<dbReference type="GO" id="GO:0003676">
    <property type="term" value="F:nucleic acid binding"/>
    <property type="evidence" value="ECO:0007669"/>
    <property type="project" value="InterPro"/>
</dbReference>
<comment type="similarity">
    <text evidence="2">Belongs to the REXO4 family.</text>
</comment>
<evidence type="ECO:0000259" key="11">
    <source>
        <dbReference type="SMART" id="SM00479"/>
    </source>
</evidence>
<keyword evidence="7" id="KW-0269">Exonuclease</keyword>
<dbReference type="Gene3D" id="3.30.420.10">
    <property type="entry name" value="Ribonuclease H-like superfamily/Ribonuclease H"/>
    <property type="match status" value="1"/>
</dbReference>